<dbReference type="AlphaFoldDB" id="A0A3B0ULS6"/>
<sequence>LLSSERPLGLNNDELEQYEILLEDQAFPFEEKAIEFFEVNLSYIKDGLYDSWIQKSRHQLMILFPAKYQRQAKTDAYINVLH</sequence>
<evidence type="ECO:0000313" key="1">
    <source>
        <dbReference type="EMBL" id="VAW26217.1"/>
    </source>
</evidence>
<organism evidence="1">
    <name type="scientific">hydrothermal vent metagenome</name>
    <dbReference type="NCBI Taxonomy" id="652676"/>
    <lineage>
        <taxon>unclassified sequences</taxon>
        <taxon>metagenomes</taxon>
        <taxon>ecological metagenomes</taxon>
    </lineage>
</organism>
<gene>
    <name evidence="1" type="ORF">MNBD_BACTEROID06-713</name>
</gene>
<reference evidence="1" key="1">
    <citation type="submission" date="2018-06" db="EMBL/GenBank/DDBJ databases">
        <authorList>
            <person name="Zhirakovskaya E."/>
        </authorList>
    </citation>
    <scope>NUCLEOTIDE SEQUENCE</scope>
</reference>
<dbReference type="EMBL" id="UOES01000075">
    <property type="protein sequence ID" value="VAW26217.1"/>
    <property type="molecule type" value="Genomic_DNA"/>
</dbReference>
<proteinExistence type="predicted"/>
<feature type="non-terminal residue" evidence="1">
    <location>
        <position position="1"/>
    </location>
</feature>
<accession>A0A3B0ULS6</accession>
<protein>
    <submittedName>
        <fullName evidence="1">TPR domain protein, putative component of TonB system</fullName>
    </submittedName>
</protein>
<name>A0A3B0ULS6_9ZZZZ</name>